<dbReference type="EMBL" id="ADMC01000027">
    <property type="protein sequence ID" value="EHP45938.1"/>
    <property type="molecule type" value="Genomic_DNA"/>
</dbReference>
<feature type="chain" id="PRO_5003549005" description="OmpA-like domain-containing protein" evidence="1">
    <location>
        <begin position="21"/>
        <end position="474"/>
    </location>
</feature>
<dbReference type="SUPFAM" id="SSF103088">
    <property type="entry name" value="OmpA-like"/>
    <property type="match status" value="1"/>
</dbReference>
<dbReference type="eggNOG" id="COG2885">
    <property type="taxonomic scope" value="Bacteria"/>
</dbReference>
<dbReference type="InterPro" id="IPR011990">
    <property type="entry name" value="TPR-like_helical_dom_sf"/>
</dbReference>
<dbReference type="GeneID" id="98070059"/>
<dbReference type="Proteomes" id="UP000004892">
    <property type="component" value="Unassembled WGS sequence"/>
</dbReference>
<organism evidence="3 4">
    <name type="scientific">Odoribacter laneus YIT 12061</name>
    <dbReference type="NCBI Taxonomy" id="742817"/>
    <lineage>
        <taxon>Bacteria</taxon>
        <taxon>Pseudomonadati</taxon>
        <taxon>Bacteroidota</taxon>
        <taxon>Bacteroidia</taxon>
        <taxon>Bacteroidales</taxon>
        <taxon>Odoribacteraceae</taxon>
        <taxon>Odoribacter</taxon>
    </lineage>
</organism>
<dbReference type="SUPFAM" id="SSF48452">
    <property type="entry name" value="TPR-like"/>
    <property type="match status" value="1"/>
</dbReference>
<reference evidence="3 4" key="1">
    <citation type="submission" date="2012-01" db="EMBL/GenBank/DDBJ databases">
        <title>The Genome Sequence of Odoribacter laneus YIT 12061.</title>
        <authorList>
            <consortium name="The Broad Institute Genome Sequencing Platform"/>
            <person name="Earl A."/>
            <person name="Ward D."/>
            <person name="Feldgarden M."/>
            <person name="Gevers D."/>
            <person name="Morotomi M."/>
            <person name="Young S.K."/>
            <person name="Zeng Q."/>
            <person name="Gargeya S."/>
            <person name="Fitzgerald M."/>
            <person name="Haas B."/>
            <person name="Abouelleil A."/>
            <person name="Alvarado L."/>
            <person name="Arachchi H.M."/>
            <person name="Berlin A."/>
            <person name="Chapman S.B."/>
            <person name="Gearin G."/>
            <person name="Goldberg J."/>
            <person name="Griggs A."/>
            <person name="Gujja S."/>
            <person name="Hansen M."/>
            <person name="Heiman D."/>
            <person name="Howarth C."/>
            <person name="Larimer J."/>
            <person name="Lui A."/>
            <person name="MacDonald P.J.P."/>
            <person name="McCowen C."/>
            <person name="Montmayeur A."/>
            <person name="Murphy C."/>
            <person name="Neiman D."/>
            <person name="Pearson M."/>
            <person name="Priest M."/>
            <person name="Roberts A."/>
            <person name="Saif S."/>
            <person name="Shea T."/>
            <person name="Sisk P."/>
            <person name="Stolte C."/>
            <person name="Sykes S."/>
            <person name="Wortman J."/>
            <person name="Nusbaum C."/>
            <person name="Birren B."/>
        </authorList>
    </citation>
    <scope>NUCLEOTIDE SEQUENCE [LARGE SCALE GENOMIC DNA]</scope>
    <source>
        <strain evidence="3 4">YIT 12061</strain>
    </source>
</reference>
<proteinExistence type="predicted"/>
<dbReference type="RefSeq" id="WP_009137669.1">
    <property type="nucleotide sequence ID" value="NZ_JH594597.1"/>
</dbReference>
<evidence type="ECO:0000259" key="2">
    <source>
        <dbReference type="Pfam" id="PF00691"/>
    </source>
</evidence>
<dbReference type="Gene3D" id="1.25.40.10">
    <property type="entry name" value="Tetratricopeptide repeat domain"/>
    <property type="match status" value="1"/>
</dbReference>
<dbReference type="HOGENOM" id="CLU_026852_0_0_10"/>
<protein>
    <recommendedName>
        <fullName evidence="2">OmpA-like domain-containing protein</fullName>
    </recommendedName>
</protein>
<feature type="signal peptide" evidence="1">
    <location>
        <begin position="1"/>
        <end position="20"/>
    </location>
</feature>
<dbReference type="InterPro" id="IPR036737">
    <property type="entry name" value="OmpA-like_sf"/>
</dbReference>
<dbReference type="Pfam" id="PF00691">
    <property type="entry name" value="OmpA"/>
    <property type="match status" value="1"/>
</dbReference>
<dbReference type="InterPro" id="IPR006665">
    <property type="entry name" value="OmpA-like"/>
</dbReference>
<dbReference type="Gene3D" id="3.30.1330.60">
    <property type="entry name" value="OmpA-like domain"/>
    <property type="match status" value="1"/>
</dbReference>
<feature type="domain" description="OmpA-like" evidence="2">
    <location>
        <begin position="213"/>
        <end position="268"/>
    </location>
</feature>
<evidence type="ECO:0000256" key="1">
    <source>
        <dbReference type="SAM" id="SignalP"/>
    </source>
</evidence>
<keyword evidence="4" id="KW-1185">Reference proteome</keyword>
<dbReference type="PATRIC" id="fig|742817.3.peg.2701"/>
<sequence>MKKIHLFIVTFLLGMNPILAEQYAPYQLKVTDSRLVKENGRLSVEFTIDYSSLEVPANDELIVTPVITKGQDTLSLPFLLFPGKTRDKANQRKMRLYGKEENFPVPYATLYPGGKGQLLFTYRQQLPLEEWMYGGQLELLQNVYGCADCHKILASMPLNYIANPPQVAFIIPVIDQQQKDTLTLYVHFPWDQAVILPDFMNNATALGRMDHSIESILRKQPGKIQQIALTGYASPEGKYTYNARLAGRRANAVKEYILRKHDITGNLIATDTVPEDWQGVRHWVDSSNLKYKKEVVDIIDNTPDPDAKDNRLRRLDKSVTYNRLLRQVYPFLRKVEYRVNYHAAPLTSEELKTVYRTHPEKLSPAELYSLCQTYPQGSPEFNEIIFTTVRLYPNNAAANNNAAAVALQQNDMAHAKAYLSQAGNTKETVNNRGVLFQLEGNIPEAIQCFKEACANGCQESIQNLNNLERTQSIQ</sequence>
<comment type="caution">
    <text evidence="3">The sequence shown here is derived from an EMBL/GenBank/DDBJ whole genome shotgun (WGS) entry which is preliminary data.</text>
</comment>
<accession>H1DJT8</accession>
<name>H1DJT8_9BACT</name>
<dbReference type="AlphaFoldDB" id="H1DJT8"/>
<dbReference type="STRING" id="742817.HMPREF9449_02524"/>
<evidence type="ECO:0000313" key="4">
    <source>
        <dbReference type="Proteomes" id="UP000004892"/>
    </source>
</evidence>
<evidence type="ECO:0000313" key="3">
    <source>
        <dbReference type="EMBL" id="EHP45938.1"/>
    </source>
</evidence>
<gene>
    <name evidence="3" type="ORF">HMPREF9449_02524</name>
</gene>
<keyword evidence="1" id="KW-0732">Signal</keyword>